<evidence type="ECO:0000313" key="3">
    <source>
        <dbReference type="Proteomes" id="UP001235939"/>
    </source>
</evidence>
<keyword evidence="3" id="KW-1185">Reference proteome</keyword>
<keyword evidence="1" id="KW-0175">Coiled coil</keyword>
<feature type="coiled-coil region" evidence="1">
    <location>
        <begin position="107"/>
        <end position="168"/>
    </location>
</feature>
<evidence type="ECO:0000313" key="2">
    <source>
        <dbReference type="EMBL" id="UYV78496.1"/>
    </source>
</evidence>
<name>A0ABY6LE20_9ARAC</name>
<gene>
    <name evidence="2" type="ORF">LAZ67_16001767</name>
</gene>
<dbReference type="Proteomes" id="UP001235939">
    <property type="component" value="Chromosome 16"/>
</dbReference>
<proteinExistence type="predicted"/>
<evidence type="ECO:0000256" key="1">
    <source>
        <dbReference type="SAM" id="Coils"/>
    </source>
</evidence>
<sequence>MRWQQLLRNARCWRLSDWLTNGDRFGKIYSRIYRDEKLIPGEKRDKKKSKNEATWCAPSKLLSQEVGLLLTADAGVPPGRFWNVLRTSVSCSAPAFPHCAAKNGRSLKAMQAQNKETREALNQSLQAQNQETREALNQAIQAQNQKPREAIQAQNMTFQAQHKELKESLGLKFKCLEDEISSVKE</sequence>
<organism evidence="2 3">
    <name type="scientific">Cordylochernes scorpioides</name>
    <dbReference type="NCBI Taxonomy" id="51811"/>
    <lineage>
        <taxon>Eukaryota</taxon>
        <taxon>Metazoa</taxon>
        <taxon>Ecdysozoa</taxon>
        <taxon>Arthropoda</taxon>
        <taxon>Chelicerata</taxon>
        <taxon>Arachnida</taxon>
        <taxon>Pseudoscorpiones</taxon>
        <taxon>Cheliferoidea</taxon>
        <taxon>Chernetidae</taxon>
        <taxon>Cordylochernes</taxon>
    </lineage>
</organism>
<dbReference type="EMBL" id="CP092878">
    <property type="protein sequence ID" value="UYV78496.1"/>
    <property type="molecule type" value="Genomic_DNA"/>
</dbReference>
<protein>
    <submittedName>
        <fullName evidence="2">Uncharacterized protein</fullName>
    </submittedName>
</protein>
<reference evidence="2 3" key="1">
    <citation type="submission" date="2022-01" db="EMBL/GenBank/DDBJ databases">
        <title>A chromosomal length assembly of Cordylochernes scorpioides.</title>
        <authorList>
            <person name="Zeh D."/>
            <person name="Zeh J."/>
        </authorList>
    </citation>
    <scope>NUCLEOTIDE SEQUENCE [LARGE SCALE GENOMIC DNA]</scope>
    <source>
        <strain evidence="2">IN4F17</strain>
        <tissue evidence="2">Whole Body</tissue>
    </source>
</reference>
<accession>A0ABY6LE20</accession>